<dbReference type="FunFam" id="3.10.20.740:FF:000001">
    <property type="entry name" value="NADH-quinone oxidoreductase subunit G"/>
    <property type="match status" value="1"/>
</dbReference>
<dbReference type="PROSITE" id="PS51085">
    <property type="entry name" value="2FE2S_FER_2"/>
    <property type="match status" value="1"/>
</dbReference>
<dbReference type="Pfam" id="PF10588">
    <property type="entry name" value="NADH-G_4Fe-4S_3"/>
    <property type="match status" value="1"/>
</dbReference>
<dbReference type="Gene3D" id="2.20.25.90">
    <property type="entry name" value="ADC-like domains"/>
    <property type="match status" value="1"/>
</dbReference>
<evidence type="ECO:0000256" key="5">
    <source>
        <dbReference type="ARBA" id="ARBA00022719"/>
    </source>
</evidence>
<evidence type="ECO:0000259" key="14">
    <source>
        <dbReference type="PROSITE" id="PS51669"/>
    </source>
</evidence>
<dbReference type="Pfam" id="PF00384">
    <property type="entry name" value="Molybdopterin"/>
    <property type="match status" value="1"/>
</dbReference>
<dbReference type="GO" id="GO:0008137">
    <property type="term" value="F:NADH dehydrogenase (ubiquinone) activity"/>
    <property type="evidence" value="ECO:0007669"/>
    <property type="project" value="UniProtKB-UniRule"/>
</dbReference>
<evidence type="ECO:0000256" key="12">
    <source>
        <dbReference type="RuleBase" id="RU003525"/>
    </source>
</evidence>
<dbReference type="PROSITE" id="PS00643">
    <property type="entry name" value="COMPLEX1_75K_3"/>
    <property type="match status" value="1"/>
</dbReference>
<evidence type="ECO:0000256" key="4">
    <source>
        <dbReference type="ARBA" id="ARBA00022714"/>
    </source>
</evidence>
<name>A0A2G1XIK4_STRCJ</name>
<dbReference type="GO" id="GO:0003954">
    <property type="term" value="F:NADH dehydrogenase activity"/>
    <property type="evidence" value="ECO:0007669"/>
    <property type="project" value="TreeGrafter"/>
</dbReference>
<dbReference type="Pfam" id="PF13510">
    <property type="entry name" value="Fer2_4"/>
    <property type="match status" value="1"/>
</dbReference>
<dbReference type="InterPro" id="IPR000283">
    <property type="entry name" value="NADH_UbQ_OxRdtase_75kDa_su_CS"/>
</dbReference>
<organism evidence="16 17">
    <name type="scientific">Streptomyces cinnamoneus</name>
    <name type="common">Streptoverticillium cinnamoneum</name>
    <dbReference type="NCBI Taxonomy" id="53446"/>
    <lineage>
        <taxon>Bacteria</taxon>
        <taxon>Bacillati</taxon>
        <taxon>Actinomycetota</taxon>
        <taxon>Actinomycetes</taxon>
        <taxon>Kitasatosporales</taxon>
        <taxon>Streptomycetaceae</taxon>
        <taxon>Streptomyces</taxon>
        <taxon>Streptomyces cinnamoneus group</taxon>
    </lineage>
</organism>
<dbReference type="InterPro" id="IPR006963">
    <property type="entry name" value="Mopterin_OxRdtase_4Fe-4S_dom"/>
</dbReference>
<dbReference type="RefSeq" id="WP_099199362.1">
    <property type="nucleotide sequence ID" value="NZ_JBIRXA010000004.1"/>
</dbReference>
<comment type="cofactor">
    <cofactor evidence="1 12">
        <name>[4Fe-4S] cluster</name>
        <dbReference type="ChEBI" id="CHEBI:49883"/>
    </cofactor>
</comment>
<dbReference type="SUPFAM" id="SSF54292">
    <property type="entry name" value="2Fe-2S ferredoxin-like"/>
    <property type="match status" value="1"/>
</dbReference>
<dbReference type="PROSITE" id="PS51839">
    <property type="entry name" value="4FE4S_HC3"/>
    <property type="match status" value="1"/>
</dbReference>
<dbReference type="Pfam" id="PF22117">
    <property type="entry name" value="Fer4_Nqo3"/>
    <property type="match status" value="1"/>
</dbReference>
<dbReference type="GO" id="GO:0048038">
    <property type="term" value="F:quinone binding"/>
    <property type="evidence" value="ECO:0007669"/>
    <property type="project" value="UniProtKB-UniRule"/>
</dbReference>
<dbReference type="InterPro" id="IPR054351">
    <property type="entry name" value="NADH_UbQ_OxRdtase_ferredoxin"/>
</dbReference>
<protein>
    <recommendedName>
        <fullName evidence="12">NADH-quinone oxidoreductase</fullName>
        <ecNumber evidence="12">7.1.1.-</ecNumber>
    </recommendedName>
</protein>
<dbReference type="GO" id="GO:0042773">
    <property type="term" value="P:ATP synthesis coupled electron transport"/>
    <property type="evidence" value="ECO:0007669"/>
    <property type="project" value="InterPro"/>
</dbReference>
<comment type="cofactor">
    <cofactor evidence="12">
        <name>[2Fe-2S] cluster</name>
        <dbReference type="ChEBI" id="CHEBI:190135"/>
    </cofactor>
    <text evidence="12">Binds 1 [2Fe-2S] cluster per subunit.</text>
</comment>
<keyword evidence="5 12" id="KW-0874">Quinone</keyword>
<dbReference type="SMART" id="SM00926">
    <property type="entry name" value="Molybdop_Fe4S4"/>
    <property type="match status" value="1"/>
</dbReference>
<evidence type="ECO:0000256" key="10">
    <source>
        <dbReference type="ARBA" id="ARBA00023027"/>
    </source>
</evidence>
<dbReference type="GO" id="GO:0046872">
    <property type="term" value="F:metal ion binding"/>
    <property type="evidence" value="ECO:0007669"/>
    <property type="project" value="UniProtKB-UniRule"/>
</dbReference>
<dbReference type="SUPFAM" id="SSF53706">
    <property type="entry name" value="Formate dehydrogenase/DMSO reductase, domains 1-3"/>
    <property type="match status" value="1"/>
</dbReference>
<accession>A0A2G1XIK4</accession>
<evidence type="ECO:0000259" key="13">
    <source>
        <dbReference type="PROSITE" id="PS51085"/>
    </source>
</evidence>
<dbReference type="InterPro" id="IPR006656">
    <property type="entry name" value="Mopterin_OxRdtase"/>
</dbReference>
<evidence type="ECO:0000256" key="6">
    <source>
        <dbReference type="ARBA" id="ARBA00022723"/>
    </source>
</evidence>
<dbReference type="InterPro" id="IPR019574">
    <property type="entry name" value="NADH_UbQ_OxRdtase_Gsu_4Fe4S-bd"/>
</dbReference>
<gene>
    <name evidence="16" type="ORF">BLA24_14340</name>
</gene>
<dbReference type="GO" id="GO:0051537">
    <property type="term" value="F:2 iron, 2 sulfur cluster binding"/>
    <property type="evidence" value="ECO:0007669"/>
    <property type="project" value="UniProtKB-UniRule"/>
</dbReference>
<reference evidence="16 17" key="1">
    <citation type="journal article" date="2017" name="Biochemistry">
        <title>Identification of the Biosynthetic Pathway for the Antibiotic Bicyclomycin.</title>
        <authorList>
            <person name="Patteson J."/>
            <person name="Cai W."/>
            <person name="Johnson R.A."/>
            <person name="Santa Maria K."/>
            <person name="Li B."/>
        </authorList>
    </citation>
    <scope>NUCLEOTIDE SEQUENCE [LARGE SCALE GENOMIC DNA]</scope>
    <source>
        <strain evidence="16 17">ATCC 21532</strain>
    </source>
</reference>
<dbReference type="GO" id="GO:0016020">
    <property type="term" value="C:membrane"/>
    <property type="evidence" value="ECO:0007669"/>
    <property type="project" value="InterPro"/>
</dbReference>
<comment type="similarity">
    <text evidence="2 12">Belongs to the complex I 75 kDa subunit family.</text>
</comment>
<dbReference type="PROSITE" id="PS00642">
    <property type="entry name" value="COMPLEX1_75K_2"/>
    <property type="match status" value="1"/>
</dbReference>
<dbReference type="PANTHER" id="PTHR43105:SF12">
    <property type="entry name" value="NADH-QUINONE OXIDOREDUCTASE SUBUNIT G"/>
    <property type="match status" value="1"/>
</dbReference>
<comment type="catalytic activity">
    <reaction evidence="11 12">
        <text>a quinone + NADH + 5 H(+)(in) = a quinol + NAD(+) + 4 H(+)(out)</text>
        <dbReference type="Rhea" id="RHEA:57888"/>
        <dbReference type="ChEBI" id="CHEBI:15378"/>
        <dbReference type="ChEBI" id="CHEBI:24646"/>
        <dbReference type="ChEBI" id="CHEBI:57540"/>
        <dbReference type="ChEBI" id="CHEBI:57945"/>
        <dbReference type="ChEBI" id="CHEBI:132124"/>
    </reaction>
</comment>
<dbReference type="Gene3D" id="3.40.50.740">
    <property type="match status" value="2"/>
</dbReference>
<comment type="caution">
    <text evidence="16">The sequence shown here is derived from an EMBL/GenBank/DDBJ whole genome shotgun (WGS) entry which is preliminary data.</text>
</comment>
<dbReference type="InterPro" id="IPR009010">
    <property type="entry name" value="Asp_de-COase-like_dom_sf"/>
</dbReference>
<feature type="domain" description="2Fe-2S ferredoxin-type" evidence="13">
    <location>
        <begin position="20"/>
        <end position="98"/>
    </location>
</feature>
<evidence type="ECO:0000256" key="3">
    <source>
        <dbReference type="ARBA" id="ARBA00022485"/>
    </source>
</evidence>
<evidence type="ECO:0000313" key="16">
    <source>
        <dbReference type="EMBL" id="PHQ50969.1"/>
    </source>
</evidence>
<evidence type="ECO:0000313" key="17">
    <source>
        <dbReference type="Proteomes" id="UP000222531"/>
    </source>
</evidence>
<comment type="function">
    <text evidence="12">NDH-1 shuttles electrons from NADH, via FMN and iron-sulfur (Fe-S) centers, to quinones in the respiratory chain. Couples the redox reaction to proton translocation (for every two electrons transferred, four hydrogen ions are translocated across the cytoplasmic membrane), and thus conserves the redox energy in a proton gradient.</text>
</comment>
<dbReference type="CDD" id="cd02788">
    <property type="entry name" value="MopB_CT_NDH-1_NuoG2-N7"/>
    <property type="match status" value="1"/>
</dbReference>
<dbReference type="FunFam" id="3.30.70.20:FF:000016">
    <property type="entry name" value="NADH-quinone oxidoreductase"/>
    <property type="match status" value="1"/>
</dbReference>
<keyword evidence="17" id="KW-1185">Reference proteome</keyword>
<keyword evidence="4 12" id="KW-0001">2Fe-2S</keyword>
<keyword evidence="10 12" id="KW-0520">NAD</keyword>
<dbReference type="AlphaFoldDB" id="A0A2G1XIK4"/>
<dbReference type="InterPro" id="IPR001041">
    <property type="entry name" value="2Fe-2S_ferredoxin-type"/>
</dbReference>
<dbReference type="InterPro" id="IPR010228">
    <property type="entry name" value="NADH_UbQ_OxRdtase_Gsu"/>
</dbReference>
<proteinExistence type="inferred from homology"/>
<sequence>MTVTTSAPSSGGNAAVPPEDLVSVTIDGVQISVPKGTLVIRAAEMLGIEIPRFCDHPLLDPVGACRQCIVEVEGQRKPMASCTITCTDGMVVRTQLTSPVAEKAQRGVMELLLINHPLDCPVCDKGGECPLQNQAMSAGQADSRFEGRKRTYEKPLPISTQILLDRERCVLCARCTRFSQEIAGDPMIELLERGALEQVGTGEGDPFQSYFSGNTIQICPVGALTSAAYRFRARPFDLVSSRSVCEHCAGGCALRTDHRRGKVMRRLAAEDPEVNEEWVCDKGRFAFRYAQRPERLETPLVRNEQGALVPASWPEALEAAARGLAAARGRAGVLTGGRLTVEDAYGYAKFARVALDTHDVDFRARVHSGEEADFLAAHVAGRGRDLDGGGVTYTALETAPAVLLAGIEAEEEAPGVFLRLRKAWRKRGQRTFALATYASRGLAKTGGTLLPAAPGTETEWLRALAGASGLDADGRAAAEALRTEGAVIVVGERLAGVPGALTAAVAVAGETGAALVWIPRRAGERGALEAGALPGLLPGGRPTTDPRAREETAAVWGLPELPRSPGRDTGQIVEAAARGELGALLVGGVEVADLPDPARAREALDAVGFLVSLEQRPSEVSDRADVVLPVAAAVEKSGTFLDWEGRARPFETALKPDQVTRRNTLPDVRVLHMLADAMGVRLGLPDVPAARAEMARLGPWAGERAGGPAEPARPLPRPERGEAVLAGHRLLLDRGRLQDGDEALAGTRHAPLARLSAATAAEAGVPDGGVLAVSGPAGTLRLPLRVTAMPDRVVWLPLNSVGGGVASDLGARPGELVRIGAVTGEDAGTEGPEVRS</sequence>
<keyword evidence="6 12" id="KW-0479">Metal-binding</keyword>
<dbReference type="GO" id="GO:0051539">
    <property type="term" value="F:4 iron, 4 sulfur cluster binding"/>
    <property type="evidence" value="ECO:0007669"/>
    <property type="project" value="UniProtKB-KW"/>
</dbReference>
<dbReference type="OrthoDB" id="9810782at2"/>
<feature type="domain" description="4Fe-4S Mo/W bis-MGD-type" evidence="14">
    <location>
        <begin position="238"/>
        <end position="294"/>
    </location>
</feature>
<evidence type="ECO:0000256" key="8">
    <source>
        <dbReference type="ARBA" id="ARBA00023004"/>
    </source>
</evidence>
<dbReference type="Pfam" id="PF22151">
    <property type="entry name" value="Fer4_NDSU1"/>
    <property type="match status" value="1"/>
</dbReference>
<dbReference type="NCBIfam" id="TIGR01973">
    <property type="entry name" value="NuoG"/>
    <property type="match status" value="1"/>
</dbReference>
<dbReference type="SUPFAM" id="SSF50692">
    <property type="entry name" value="ADC-like"/>
    <property type="match status" value="1"/>
</dbReference>
<evidence type="ECO:0000256" key="11">
    <source>
        <dbReference type="ARBA" id="ARBA00047712"/>
    </source>
</evidence>
<dbReference type="Gene3D" id="3.40.228.10">
    <property type="entry name" value="Dimethylsulfoxide Reductase, domain 2"/>
    <property type="match status" value="1"/>
</dbReference>
<dbReference type="SMART" id="SM00929">
    <property type="entry name" value="NADH-G_4Fe-4S_3"/>
    <property type="match status" value="1"/>
</dbReference>
<dbReference type="Proteomes" id="UP000222531">
    <property type="component" value="Unassembled WGS sequence"/>
</dbReference>
<keyword evidence="7 12" id="KW-1278">Translocase</keyword>
<evidence type="ECO:0000256" key="7">
    <source>
        <dbReference type="ARBA" id="ARBA00022967"/>
    </source>
</evidence>
<dbReference type="InterPro" id="IPR050123">
    <property type="entry name" value="Prok_molybdopt-oxidoreductase"/>
</dbReference>
<dbReference type="PANTHER" id="PTHR43105">
    <property type="entry name" value="RESPIRATORY NITRATE REDUCTASE"/>
    <property type="match status" value="1"/>
</dbReference>
<dbReference type="CDD" id="cd00207">
    <property type="entry name" value="fer2"/>
    <property type="match status" value="1"/>
</dbReference>
<keyword evidence="8 12" id="KW-0408">Iron</keyword>
<dbReference type="Gene3D" id="3.10.20.740">
    <property type="match status" value="1"/>
</dbReference>
<dbReference type="EMBL" id="NHZO01000147">
    <property type="protein sequence ID" value="PHQ50969.1"/>
    <property type="molecule type" value="Genomic_DNA"/>
</dbReference>
<dbReference type="Gene3D" id="3.30.70.20">
    <property type="match status" value="1"/>
</dbReference>
<evidence type="ECO:0000256" key="2">
    <source>
        <dbReference type="ARBA" id="ARBA00005404"/>
    </source>
</evidence>
<evidence type="ECO:0000259" key="15">
    <source>
        <dbReference type="PROSITE" id="PS51839"/>
    </source>
</evidence>
<dbReference type="InterPro" id="IPR036010">
    <property type="entry name" value="2Fe-2S_ferredoxin-like_sf"/>
</dbReference>
<dbReference type="NCBIfam" id="NF005895">
    <property type="entry name" value="PRK07860.1"/>
    <property type="match status" value="1"/>
</dbReference>
<keyword evidence="9 12" id="KW-0411">Iron-sulfur</keyword>
<evidence type="ECO:0000256" key="1">
    <source>
        <dbReference type="ARBA" id="ARBA00001966"/>
    </source>
</evidence>
<evidence type="ECO:0000256" key="9">
    <source>
        <dbReference type="ARBA" id="ARBA00023014"/>
    </source>
</evidence>
<keyword evidence="3 12" id="KW-0004">4Fe-4S</keyword>
<dbReference type="PROSITE" id="PS00641">
    <property type="entry name" value="COMPLEX1_75K_1"/>
    <property type="match status" value="1"/>
</dbReference>
<dbReference type="EC" id="7.1.1.-" evidence="12"/>
<feature type="domain" description="4Fe-4S His(Cys)3-ligated-type" evidence="15">
    <location>
        <begin position="100"/>
        <end position="139"/>
    </location>
</feature>
<dbReference type="SUPFAM" id="SSF54862">
    <property type="entry name" value="4Fe-4S ferredoxins"/>
    <property type="match status" value="1"/>
</dbReference>
<dbReference type="PROSITE" id="PS51669">
    <property type="entry name" value="4FE4S_MOW_BIS_MGD"/>
    <property type="match status" value="1"/>
</dbReference>